<comment type="subcellular location">
    <subcellularLocation>
        <location evidence="1">Cell membrane</location>
        <topology evidence="1">Multi-pass membrane protein</topology>
    </subcellularLocation>
</comment>
<feature type="transmembrane region" description="Helical" evidence="6">
    <location>
        <begin position="389"/>
        <end position="413"/>
    </location>
</feature>
<sequence length="427" mass="44793">MLLGIATFFEGFDQLLVAYSMPLFKVEWQLTPVELTMVVTTGSAGMLIGAMLTGVLADRFGRIRVVVAAMLVTALASLLLMVSPNIEVFAALRFVQGLGIGGEVPAAAVFVNELAKARARGRFVLLYELAFPAGLSSAALIASVVVPAFGWRALYLIGALPAVLALLVIREVPESPRWLASRGDTERAERAMRTIEDRVGAATGAPLPEPSPVIDAPGEREGTARVRDLFGGRYRRRTAILAVLWFAGFLVNYGLTTWLPTIYTSIYHLPIRTALNYTLVSSLSGFLGCVAVALLVDRIGRRASIAAGLAGAGLPLLALAALGAGQGASVVVWSTLATFFIYASTICLYLYTPELYPTRGRGTGISFHGAIGRVGMIVGPVLVGSLMSAGAPAAAVFALLGVLGVVAAGAALLGEETSGRTLEELND</sequence>
<keyword evidence="3 6" id="KW-0812">Transmembrane</keyword>
<feature type="transmembrane region" description="Helical" evidence="6">
    <location>
        <begin position="63"/>
        <end position="82"/>
    </location>
</feature>
<protein>
    <submittedName>
        <fullName evidence="8">MFS transporter</fullName>
    </submittedName>
</protein>
<evidence type="ECO:0000256" key="4">
    <source>
        <dbReference type="ARBA" id="ARBA00022989"/>
    </source>
</evidence>
<dbReference type="RefSeq" id="WP_345703556.1">
    <property type="nucleotide sequence ID" value="NZ_BAABJP010000065.1"/>
</dbReference>
<feature type="transmembrane region" description="Helical" evidence="6">
    <location>
        <begin position="88"/>
        <end position="111"/>
    </location>
</feature>
<evidence type="ECO:0000256" key="2">
    <source>
        <dbReference type="ARBA" id="ARBA00022448"/>
    </source>
</evidence>
<feature type="transmembrane region" description="Helical" evidence="6">
    <location>
        <begin position="34"/>
        <end position="56"/>
    </location>
</feature>
<evidence type="ECO:0000256" key="3">
    <source>
        <dbReference type="ARBA" id="ARBA00022692"/>
    </source>
</evidence>
<organism evidence="8 9">
    <name type="scientific">Pseudonocardia eucalypti</name>
    <dbReference type="NCBI Taxonomy" id="648755"/>
    <lineage>
        <taxon>Bacteria</taxon>
        <taxon>Bacillati</taxon>
        <taxon>Actinomycetota</taxon>
        <taxon>Actinomycetes</taxon>
        <taxon>Pseudonocardiales</taxon>
        <taxon>Pseudonocardiaceae</taxon>
        <taxon>Pseudonocardia</taxon>
    </lineage>
</organism>
<dbReference type="PANTHER" id="PTHR23511">
    <property type="entry name" value="SYNAPTIC VESICLE GLYCOPROTEIN 2"/>
    <property type="match status" value="1"/>
</dbReference>
<dbReference type="Pfam" id="PF00083">
    <property type="entry name" value="Sugar_tr"/>
    <property type="match status" value="1"/>
</dbReference>
<evidence type="ECO:0000259" key="7">
    <source>
        <dbReference type="PROSITE" id="PS50850"/>
    </source>
</evidence>
<name>A0ABP9RD47_9PSEU</name>
<dbReference type="InterPro" id="IPR020846">
    <property type="entry name" value="MFS_dom"/>
</dbReference>
<dbReference type="EMBL" id="BAABJP010000065">
    <property type="protein sequence ID" value="GAA5175457.1"/>
    <property type="molecule type" value="Genomic_DNA"/>
</dbReference>
<gene>
    <name evidence="8" type="ORF">GCM10023321_81530</name>
</gene>
<dbReference type="PROSITE" id="PS00217">
    <property type="entry name" value="SUGAR_TRANSPORT_2"/>
    <property type="match status" value="1"/>
</dbReference>
<dbReference type="PROSITE" id="PS50850">
    <property type="entry name" value="MFS"/>
    <property type="match status" value="1"/>
</dbReference>
<dbReference type="CDD" id="cd17316">
    <property type="entry name" value="MFS_SV2_like"/>
    <property type="match status" value="1"/>
</dbReference>
<keyword evidence="4 6" id="KW-1133">Transmembrane helix</keyword>
<evidence type="ECO:0000256" key="6">
    <source>
        <dbReference type="SAM" id="Phobius"/>
    </source>
</evidence>
<keyword evidence="2" id="KW-0813">Transport</keyword>
<dbReference type="PANTHER" id="PTHR23511:SF34">
    <property type="entry name" value="SYNAPTIC VESICLE GLYCOPROTEIN 2"/>
    <property type="match status" value="1"/>
</dbReference>
<feature type="transmembrane region" description="Helical" evidence="6">
    <location>
        <begin position="275"/>
        <end position="296"/>
    </location>
</feature>
<reference evidence="9" key="1">
    <citation type="journal article" date="2019" name="Int. J. Syst. Evol. Microbiol.">
        <title>The Global Catalogue of Microorganisms (GCM) 10K type strain sequencing project: providing services to taxonomists for standard genome sequencing and annotation.</title>
        <authorList>
            <consortium name="The Broad Institute Genomics Platform"/>
            <consortium name="The Broad Institute Genome Sequencing Center for Infectious Disease"/>
            <person name="Wu L."/>
            <person name="Ma J."/>
        </authorList>
    </citation>
    <scope>NUCLEOTIDE SEQUENCE [LARGE SCALE GENOMIC DNA]</scope>
    <source>
        <strain evidence="9">JCM 18303</strain>
    </source>
</reference>
<dbReference type="InterPro" id="IPR005828">
    <property type="entry name" value="MFS_sugar_transport-like"/>
</dbReference>
<evidence type="ECO:0000313" key="9">
    <source>
        <dbReference type="Proteomes" id="UP001428817"/>
    </source>
</evidence>
<evidence type="ECO:0000256" key="1">
    <source>
        <dbReference type="ARBA" id="ARBA00004651"/>
    </source>
</evidence>
<keyword evidence="5 6" id="KW-0472">Membrane</keyword>
<dbReference type="Gene3D" id="1.20.1250.20">
    <property type="entry name" value="MFS general substrate transporter like domains"/>
    <property type="match status" value="1"/>
</dbReference>
<dbReference type="InterPro" id="IPR036259">
    <property type="entry name" value="MFS_trans_sf"/>
</dbReference>
<evidence type="ECO:0000313" key="8">
    <source>
        <dbReference type="EMBL" id="GAA5175457.1"/>
    </source>
</evidence>
<comment type="caution">
    <text evidence="8">The sequence shown here is derived from an EMBL/GenBank/DDBJ whole genome shotgun (WGS) entry which is preliminary data.</text>
</comment>
<keyword evidence="9" id="KW-1185">Reference proteome</keyword>
<feature type="transmembrane region" description="Helical" evidence="6">
    <location>
        <begin position="303"/>
        <end position="324"/>
    </location>
</feature>
<feature type="transmembrane region" description="Helical" evidence="6">
    <location>
        <begin position="123"/>
        <end position="146"/>
    </location>
</feature>
<feature type="transmembrane region" description="Helical" evidence="6">
    <location>
        <begin position="330"/>
        <end position="351"/>
    </location>
</feature>
<evidence type="ECO:0000256" key="5">
    <source>
        <dbReference type="ARBA" id="ARBA00023136"/>
    </source>
</evidence>
<dbReference type="InterPro" id="IPR005829">
    <property type="entry name" value="Sugar_transporter_CS"/>
</dbReference>
<proteinExistence type="predicted"/>
<feature type="transmembrane region" description="Helical" evidence="6">
    <location>
        <begin position="152"/>
        <end position="169"/>
    </location>
</feature>
<feature type="domain" description="Major facilitator superfamily (MFS) profile" evidence="7">
    <location>
        <begin position="1"/>
        <end position="419"/>
    </location>
</feature>
<dbReference type="Proteomes" id="UP001428817">
    <property type="component" value="Unassembled WGS sequence"/>
</dbReference>
<dbReference type="PROSITE" id="PS00216">
    <property type="entry name" value="SUGAR_TRANSPORT_1"/>
    <property type="match status" value="1"/>
</dbReference>
<dbReference type="SUPFAM" id="SSF103473">
    <property type="entry name" value="MFS general substrate transporter"/>
    <property type="match status" value="1"/>
</dbReference>
<feature type="transmembrane region" description="Helical" evidence="6">
    <location>
        <begin position="238"/>
        <end position="255"/>
    </location>
</feature>
<accession>A0ABP9RD47</accession>
<feature type="transmembrane region" description="Helical" evidence="6">
    <location>
        <begin position="363"/>
        <end position="383"/>
    </location>
</feature>